<evidence type="ECO:0000313" key="3">
    <source>
        <dbReference type="Proteomes" id="UP000033063"/>
    </source>
</evidence>
<proteinExistence type="predicted"/>
<accession>A0A0E3RQU0</accession>
<protein>
    <submittedName>
        <fullName evidence="2">3-demethylubiquinone-9 3-methyltransferase</fullName>
    </submittedName>
</protein>
<dbReference type="AlphaFoldDB" id="A0A0E3RQU0"/>
<dbReference type="RefSeq" id="WP_230670685.1">
    <property type="nucleotide sequence ID" value="NZ_CP009513.1"/>
</dbReference>
<dbReference type="EMBL" id="CP009513">
    <property type="protein sequence ID" value="AKB67338.1"/>
    <property type="molecule type" value="Genomic_DNA"/>
</dbReference>
<dbReference type="InterPro" id="IPR028973">
    <property type="entry name" value="PhnB-like"/>
</dbReference>
<reference evidence="2 3" key="1">
    <citation type="submission" date="2014-07" db="EMBL/GenBank/DDBJ databases">
        <title>Methanogenic archaea and the global carbon cycle.</title>
        <authorList>
            <person name="Henriksen J.R."/>
            <person name="Luke J."/>
            <person name="Reinhart S."/>
            <person name="Benedict M.N."/>
            <person name="Youngblut N.D."/>
            <person name="Metcalf M.E."/>
            <person name="Whitaker R.J."/>
            <person name="Metcalf W.W."/>
        </authorList>
    </citation>
    <scope>NUCLEOTIDE SEQUENCE [LARGE SCALE GENOMIC DNA]</scope>
    <source>
        <strain evidence="2 3">LYC</strain>
    </source>
</reference>
<dbReference type="Pfam" id="PF06983">
    <property type="entry name" value="3-dmu-9_3-mt"/>
    <property type="match status" value="1"/>
</dbReference>
<keyword evidence="2" id="KW-0808">Transferase</keyword>
<dbReference type="PATRIC" id="fig|1434114.4.peg.981"/>
<dbReference type="HOGENOM" id="CLU_3094130_0_0_2"/>
<dbReference type="SUPFAM" id="SSF54593">
    <property type="entry name" value="Glyoxalase/Bleomycin resistance protein/Dihydroxybiphenyl dioxygenase"/>
    <property type="match status" value="1"/>
</dbReference>
<gene>
    <name evidence="2" type="ORF">MSMAL_0795</name>
</gene>
<keyword evidence="2" id="KW-0830">Ubiquinone</keyword>
<dbReference type="InterPro" id="IPR029068">
    <property type="entry name" value="Glyas_Bleomycin-R_OHBP_Dase"/>
</dbReference>
<dbReference type="GeneID" id="68904030"/>
<dbReference type="Gene3D" id="3.30.720.100">
    <property type="match status" value="1"/>
</dbReference>
<sequence>MQKITPFLWFDSQAEEAVNFYISIFKNSSNYSGSLLKATIFPLFEEKLDIN</sequence>
<feature type="domain" description="PhnB-like" evidence="1">
    <location>
        <begin position="2"/>
        <end position="29"/>
    </location>
</feature>
<evidence type="ECO:0000313" key="2">
    <source>
        <dbReference type="EMBL" id="AKB67338.1"/>
    </source>
</evidence>
<evidence type="ECO:0000259" key="1">
    <source>
        <dbReference type="Pfam" id="PF06983"/>
    </source>
</evidence>
<name>A0A0E3RQU0_METMZ</name>
<dbReference type="GO" id="GO:0008168">
    <property type="term" value="F:methyltransferase activity"/>
    <property type="evidence" value="ECO:0007669"/>
    <property type="project" value="UniProtKB-KW"/>
</dbReference>
<dbReference type="Proteomes" id="UP000033063">
    <property type="component" value="Chromosome"/>
</dbReference>
<organism evidence="2 3">
    <name type="scientific">Methanosarcina mazei LYC</name>
    <dbReference type="NCBI Taxonomy" id="1434114"/>
    <lineage>
        <taxon>Archaea</taxon>
        <taxon>Methanobacteriati</taxon>
        <taxon>Methanobacteriota</taxon>
        <taxon>Stenosarchaea group</taxon>
        <taxon>Methanomicrobia</taxon>
        <taxon>Methanosarcinales</taxon>
        <taxon>Methanosarcinaceae</taxon>
        <taxon>Methanosarcina</taxon>
    </lineage>
</organism>
<dbReference type="GO" id="GO:0032259">
    <property type="term" value="P:methylation"/>
    <property type="evidence" value="ECO:0007669"/>
    <property type="project" value="UniProtKB-KW"/>
</dbReference>
<keyword evidence="2" id="KW-0489">Methyltransferase</keyword>